<keyword evidence="13" id="KW-1185">Reference proteome</keyword>
<evidence type="ECO:0000256" key="3">
    <source>
        <dbReference type="ARBA" id="ARBA00022723"/>
    </source>
</evidence>
<dbReference type="FunFam" id="3.90.950.10:FF:000001">
    <property type="entry name" value="dITP/XTP pyrophosphatase"/>
    <property type="match status" value="1"/>
</dbReference>
<dbReference type="GO" id="GO:0005829">
    <property type="term" value="C:cytosol"/>
    <property type="evidence" value="ECO:0007669"/>
    <property type="project" value="TreeGrafter"/>
</dbReference>
<dbReference type="GO" id="GO:0017111">
    <property type="term" value="F:ribonucleoside triphosphate phosphatase activity"/>
    <property type="evidence" value="ECO:0007669"/>
    <property type="project" value="InterPro"/>
</dbReference>
<dbReference type="Pfam" id="PF01725">
    <property type="entry name" value="Ham1p_like"/>
    <property type="match status" value="1"/>
</dbReference>
<comment type="function">
    <text evidence="10">Pyrophosphatase that catalyzes the hydrolysis of nucleoside triphosphates to their monophosphate derivatives, with a high preference for the non-canonical purine nucleotides XTP (xanthosine triphosphate), dITP (deoxyinosine triphosphate) and ITP. Seems to function as a house-cleaning enzyme that removes non-canonical purine nucleotides from the nucleotide pool, thus preventing their incorporation into DNA/RNA and avoiding chromosomal lesions.</text>
</comment>
<evidence type="ECO:0000256" key="9">
    <source>
        <dbReference type="ARBA" id="ARBA00052017"/>
    </source>
</evidence>
<evidence type="ECO:0000256" key="10">
    <source>
        <dbReference type="HAMAP-Rule" id="MF_01405"/>
    </source>
</evidence>
<dbReference type="Gene3D" id="3.90.950.10">
    <property type="match status" value="1"/>
</dbReference>
<evidence type="ECO:0000256" key="7">
    <source>
        <dbReference type="ARBA" id="ARBA00023080"/>
    </source>
</evidence>
<feature type="binding site" evidence="10">
    <location>
        <begin position="12"/>
        <end position="17"/>
    </location>
    <ligand>
        <name>substrate</name>
    </ligand>
</feature>
<dbReference type="AlphaFoldDB" id="A0A432X004"/>
<feature type="binding site" evidence="10">
    <location>
        <position position="73"/>
    </location>
    <ligand>
        <name>Mg(2+)</name>
        <dbReference type="ChEBI" id="CHEBI:18420"/>
    </ligand>
</feature>
<keyword evidence="4 10" id="KW-0547">Nucleotide-binding</keyword>
<protein>
    <recommendedName>
        <fullName evidence="10">dITP/XTP pyrophosphatase</fullName>
        <ecNumber evidence="10">3.6.1.66</ecNumber>
    </recommendedName>
    <alternativeName>
        <fullName evidence="10">Non-canonical purine NTP pyrophosphatase</fullName>
    </alternativeName>
    <alternativeName>
        <fullName evidence="10">Non-standard purine NTP pyrophosphatase</fullName>
    </alternativeName>
    <alternativeName>
        <fullName evidence="10">Nucleoside-triphosphate diphosphatase</fullName>
    </alternativeName>
    <alternativeName>
        <fullName evidence="10">Nucleoside-triphosphate pyrophosphatase</fullName>
        <shortName evidence="10">NTPase</shortName>
    </alternativeName>
</protein>
<feature type="binding site" evidence="10">
    <location>
        <position position="181"/>
    </location>
    <ligand>
        <name>substrate</name>
    </ligand>
</feature>
<dbReference type="PANTHER" id="PTHR11067:SF9">
    <property type="entry name" value="INOSINE TRIPHOSPHATE PYROPHOSPHATASE"/>
    <property type="match status" value="1"/>
</dbReference>
<feature type="binding site" evidence="10">
    <location>
        <position position="74"/>
    </location>
    <ligand>
        <name>substrate</name>
    </ligand>
</feature>
<keyword evidence="7 10" id="KW-0546">Nucleotide metabolism</keyword>
<dbReference type="HAMAP" id="MF_01405">
    <property type="entry name" value="Non_canon_purine_NTPase"/>
    <property type="match status" value="1"/>
</dbReference>
<organism evidence="12 13">
    <name type="scientific">Aliidiomarina taiwanensis</name>
    <dbReference type="NCBI Taxonomy" id="946228"/>
    <lineage>
        <taxon>Bacteria</taxon>
        <taxon>Pseudomonadati</taxon>
        <taxon>Pseudomonadota</taxon>
        <taxon>Gammaproteobacteria</taxon>
        <taxon>Alteromonadales</taxon>
        <taxon>Idiomarinaceae</taxon>
        <taxon>Aliidiomarina</taxon>
    </lineage>
</organism>
<dbReference type="GO" id="GO:0035870">
    <property type="term" value="F:dITP diphosphatase activity"/>
    <property type="evidence" value="ECO:0007669"/>
    <property type="project" value="UniProtKB-UniRule"/>
</dbReference>
<accession>A0A432X004</accession>
<comment type="similarity">
    <text evidence="1 10 11">Belongs to the HAM1 NTPase family.</text>
</comment>
<dbReference type="EMBL" id="PIPQ01000006">
    <property type="protein sequence ID" value="RUO39401.1"/>
    <property type="molecule type" value="Genomic_DNA"/>
</dbReference>
<feature type="active site" description="Proton acceptor" evidence="10">
    <location>
        <position position="73"/>
    </location>
</feature>
<keyword evidence="3 10" id="KW-0479">Metal-binding</keyword>
<dbReference type="Proteomes" id="UP000286976">
    <property type="component" value="Unassembled WGS sequence"/>
</dbReference>
<evidence type="ECO:0000313" key="13">
    <source>
        <dbReference type="Proteomes" id="UP000286976"/>
    </source>
</evidence>
<comment type="catalytic activity">
    <reaction evidence="10">
        <text>ITP + H2O = IMP + diphosphate + H(+)</text>
        <dbReference type="Rhea" id="RHEA:29399"/>
        <dbReference type="ChEBI" id="CHEBI:15377"/>
        <dbReference type="ChEBI" id="CHEBI:15378"/>
        <dbReference type="ChEBI" id="CHEBI:33019"/>
        <dbReference type="ChEBI" id="CHEBI:58053"/>
        <dbReference type="ChEBI" id="CHEBI:61402"/>
        <dbReference type="EC" id="3.6.1.66"/>
    </reaction>
</comment>
<keyword evidence="6 10" id="KW-0460">Magnesium</keyword>
<evidence type="ECO:0000256" key="4">
    <source>
        <dbReference type="ARBA" id="ARBA00022741"/>
    </source>
</evidence>
<dbReference type="OrthoDB" id="9807456at2"/>
<feature type="binding site" evidence="10">
    <location>
        <begin position="186"/>
        <end position="187"/>
    </location>
    <ligand>
        <name>substrate</name>
    </ligand>
</feature>
<sequence length="202" mass="21540">MTSRPSKLVLATGNKGKVAELQGVLAPLQVEVLPQSQFQVSEADETGLTFVENAIIKARHACEATGLPALADDSGLAVDALQGAPGIYSARYAGEQASDSTNIEKLLHALQQVPEQERSAAFHCVLVYMNHANDPTPIIAHGRWQGRIATQVAGDAGFGYDPVFYVPSHGCTAAELTPEVKFDLSHRGQALRKLLLQLQATA</sequence>
<dbReference type="GO" id="GO:0000166">
    <property type="term" value="F:nucleotide binding"/>
    <property type="evidence" value="ECO:0007669"/>
    <property type="project" value="UniProtKB-KW"/>
</dbReference>
<evidence type="ECO:0000256" key="6">
    <source>
        <dbReference type="ARBA" id="ARBA00022842"/>
    </source>
</evidence>
<dbReference type="GO" id="GO:0009146">
    <property type="term" value="P:purine nucleoside triphosphate catabolic process"/>
    <property type="evidence" value="ECO:0007669"/>
    <property type="project" value="UniProtKB-UniRule"/>
</dbReference>
<reference evidence="12 13" key="1">
    <citation type="journal article" date="2011" name="Front. Microbiol.">
        <title>Genomic signatures of strain selection and enhancement in Bacillus atrophaeus var. globigii, a historical biowarfare simulant.</title>
        <authorList>
            <person name="Gibbons H.S."/>
            <person name="Broomall S.M."/>
            <person name="McNew L.A."/>
            <person name="Daligault H."/>
            <person name="Chapman C."/>
            <person name="Bruce D."/>
            <person name="Karavis M."/>
            <person name="Krepps M."/>
            <person name="McGregor P.A."/>
            <person name="Hong C."/>
            <person name="Park K.H."/>
            <person name="Akmal A."/>
            <person name="Feldman A."/>
            <person name="Lin J.S."/>
            <person name="Chang W.E."/>
            <person name="Higgs B.W."/>
            <person name="Demirev P."/>
            <person name="Lindquist J."/>
            <person name="Liem A."/>
            <person name="Fochler E."/>
            <person name="Read T.D."/>
            <person name="Tapia R."/>
            <person name="Johnson S."/>
            <person name="Bishop-Lilly K.A."/>
            <person name="Detter C."/>
            <person name="Han C."/>
            <person name="Sozhamannan S."/>
            <person name="Rosenzweig C.N."/>
            <person name="Skowronski E.W."/>
        </authorList>
    </citation>
    <scope>NUCLEOTIDE SEQUENCE [LARGE SCALE GENOMIC DNA]</scope>
    <source>
        <strain evidence="12 13">AIT1</strain>
    </source>
</reference>
<dbReference type="InterPro" id="IPR002637">
    <property type="entry name" value="RdgB/HAM1"/>
</dbReference>
<evidence type="ECO:0000256" key="1">
    <source>
        <dbReference type="ARBA" id="ARBA00008023"/>
    </source>
</evidence>
<dbReference type="GO" id="GO:0046872">
    <property type="term" value="F:metal ion binding"/>
    <property type="evidence" value="ECO:0007669"/>
    <property type="project" value="UniProtKB-KW"/>
</dbReference>
<evidence type="ECO:0000313" key="12">
    <source>
        <dbReference type="EMBL" id="RUO39401.1"/>
    </source>
</evidence>
<comment type="cofactor">
    <cofactor evidence="10">
        <name>Mg(2+)</name>
        <dbReference type="ChEBI" id="CHEBI:18420"/>
    </cofactor>
    <text evidence="10">Binds 1 Mg(2+) ion per subunit.</text>
</comment>
<evidence type="ECO:0000256" key="11">
    <source>
        <dbReference type="RuleBase" id="RU003781"/>
    </source>
</evidence>
<dbReference type="CDD" id="cd00515">
    <property type="entry name" value="HAM1"/>
    <property type="match status" value="1"/>
</dbReference>
<evidence type="ECO:0000256" key="2">
    <source>
        <dbReference type="ARBA" id="ARBA00011738"/>
    </source>
</evidence>
<feature type="binding site" evidence="10">
    <location>
        <begin position="158"/>
        <end position="161"/>
    </location>
    <ligand>
        <name>substrate</name>
    </ligand>
</feature>
<comment type="caution">
    <text evidence="12">The sequence shown here is derived from an EMBL/GenBank/DDBJ whole genome shotgun (WGS) entry which is preliminary data.</text>
</comment>
<dbReference type="GO" id="GO:0009117">
    <property type="term" value="P:nucleotide metabolic process"/>
    <property type="evidence" value="ECO:0007669"/>
    <property type="project" value="UniProtKB-KW"/>
</dbReference>
<name>A0A432X004_9GAMM</name>
<comment type="catalytic activity">
    <reaction evidence="8 10">
        <text>dITP + H2O = dIMP + diphosphate + H(+)</text>
        <dbReference type="Rhea" id="RHEA:28342"/>
        <dbReference type="ChEBI" id="CHEBI:15377"/>
        <dbReference type="ChEBI" id="CHEBI:15378"/>
        <dbReference type="ChEBI" id="CHEBI:33019"/>
        <dbReference type="ChEBI" id="CHEBI:61194"/>
        <dbReference type="ChEBI" id="CHEBI:61382"/>
        <dbReference type="EC" id="3.6.1.66"/>
    </reaction>
</comment>
<dbReference type="PANTHER" id="PTHR11067">
    <property type="entry name" value="INOSINE TRIPHOSPHATE PYROPHOSPHATASE/HAM1 PROTEIN"/>
    <property type="match status" value="1"/>
</dbReference>
<dbReference type="InterPro" id="IPR029001">
    <property type="entry name" value="ITPase-like_fam"/>
</dbReference>
<keyword evidence="5 10" id="KW-0378">Hydrolase</keyword>
<dbReference type="GO" id="GO:0036220">
    <property type="term" value="F:ITP diphosphatase activity"/>
    <property type="evidence" value="ECO:0007669"/>
    <property type="project" value="UniProtKB-UniRule"/>
</dbReference>
<evidence type="ECO:0000256" key="5">
    <source>
        <dbReference type="ARBA" id="ARBA00022801"/>
    </source>
</evidence>
<dbReference type="NCBIfam" id="TIGR00042">
    <property type="entry name" value="RdgB/HAM1 family non-canonical purine NTP pyrophosphatase"/>
    <property type="match status" value="1"/>
</dbReference>
<dbReference type="SUPFAM" id="SSF52972">
    <property type="entry name" value="ITPase-like"/>
    <property type="match status" value="1"/>
</dbReference>
<feature type="binding site" evidence="10">
    <location>
        <position position="44"/>
    </location>
    <ligand>
        <name>Mg(2+)</name>
        <dbReference type="ChEBI" id="CHEBI:18420"/>
    </ligand>
</feature>
<proteinExistence type="inferred from homology"/>
<gene>
    <name evidence="12" type="primary">rdgB</name>
    <name evidence="12" type="ORF">CWE15_09470</name>
</gene>
<comment type="subunit">
    <text evidence="2 10">Homodimer.</text>
</comment>
<dbReference type="GO" id="GO:0036222">
    <property type="term" value="F:XTP diphosphatase activity"/>
    <property type="evidence" value="ECO:0007669"/>
    <property type="project" value="UniProtKB-UniRule"/>
</dbReference>
<evidence type="ECO:0000256" key="8">
    <source>
        <dbReference type="ARBA" id="ARBA00051875"/>
    </source>
</evidence>
<dbReference type="EC" id="3.6.1.66" evidence="10"/>
<comment type="catalytic activity">
    <reaction evidence="9 10">
        <text>XTP + H2O = XMP + diphosphate + H(+)</text>
        <dbReference type="Rhea" id="RHEA:28610"/>
        <dbReference type="ChEBI" id="CHEBI:15377"/>
        <dbReference type="ChEBI" id="CHEBI:15378"/>
        <dbReference type="ChEBI" id="CHEBI:33019"/>
        <dbReference type="ChEBI" id="CHEBI:57464"/>
        <dbReference type="ChEBI" id="CHEBI:61314"/>
        <dbReference type="EC" id="3.6.1.66"/>
    </reaction>
</comment>
<dbReference type="InterPro" id="IPR020922">
    <property type="entry name" value="dITP/XTP_pyrophosphatase"/>
</dbReference>